<organism evidence="2 3">
    <name type="scientific">Galemys pyrenaicus</name>
    <name type="common">Iberian desman</name>
    <name type="synonym">Pyrenean desman</name>
    <dbReference type="NCBI Taxonomy" id="202257"/>
    <lineage>
        <taxon>Eukaryota</taxon>
        <taxon>Metazoa</taxon>
        <taxon>Chordata</taxon>
        <taxon>Craniata</taxon>
        <taxon>Vertebrata</taxon>
        <taxon>Euteleostomi</taxon>
        <taxon>Mammalia</taxon>
        <taxon>Eutheria</taxon>
        <taxon>Laurasiatheria</taxon>
        <taxon>Eulipotyphla</taxon>
        <taxon>Talpidae</taxon>
        <taxon>Galemys</taxon>
    </lineage>
</organism>
<proteinExistence type="predicted"/>
<reference evidence="2" key="1">
    <citation type="journal article" date="2021" name="Evol. Appl.">
        <title>The genome of the Pyrenean desman and the effects of bottlenecks and inbreeding on the genomic landscape of an endangered species.</title>
        <authorList>
            <person name="Escoda L."/>
            <person name="Castresana J."/>
        </authorList>
    </citation>
    <scope>NUCLEOTIDE SEQUENCE</scope>
    <source>
        <strain evidence="2">IBE-C5619</strain>
    </source>
</reference>
<accession>A0A8J5ZRQ3</accession>
<feature type="compositionally biased region" description="Polar residues" evidence="1">
    <location>
        <begin position="165"/>
        <end position="175"/>
    </location>
</feature>
<keyword evidence="3" id="KW-1185">Reference proteome</keyword>
<dbReference type="Proteomes" id="UP000700334">
    <property type="component" value="Unassembled WGS sequence"/>
</dbReference>
<feature type="region of interest" description="Disordered" evidence="1">
    <location>
        <begin position="130"/>
        <end position="176"/>
    </location>
</feature>
<name>A0A8J5ZRQ3_GALPY</name>
<evidence type="ECO:0000313" key="3">
    <source>
        <dbReference type="Proteomes" id="UP000700334"/>
    </source>
</evidence>
<gene>
    <name evidence="2" type="ORF">J0S82_010505</name>
</gene>
<protein>
    <submittedName>
        <fullName evidence="2">Uncharacterized protein</fullName>
    </submittedName>
</protein>
<feature type="compositionally biased region" description="Polar residues" evidence="1">
    <location>
        <begin position="145"/>
        <end position="155"/>
    </location>
</feature>
<feature type="region of interest" description="Disordered" evidence="1">
    <location>
        <begin position="71"/>
        <end position="109"/>
    </location>
</feature>
<sequence length="200" mass="22580">MVQGKLILRWKQYEVHVQVLEVKCTDLNCYDVTGLREFEGKRIKNLDRAVPGMNYTTWSKLNRRKLRRSLKAVRTNEKTSSSNLMKKWRSQASAPGPRGTTSSELVEQQRSQVRTKVVCPVDQVMAALTGRGFHREGTQPRRLSFSRSGDKTSSSSEEKAGRGSSPETISGQIPITTLKRMGKEIPLQVPIVFRMTSAQL</sequence>
<dbReference type="AlphaFoldDB" id="A0A8J5ZRQ3"/>
<evidence type="ECO:0000313" key="2">
    <source>
        <dbReference type="EMBL" id="KAG8506098.1"/>
    </source>
</evidence>
<feature type="compositionally biased region" description="Polar residues" evidence="1">
    <location>
        <begin position="99"/>
        <end position="109"/>
    </location>
</feature>
<comment type="caution">
    <text evidence="2">The sequence shown here is derived from an EMBL/GenBank/DDBJ whole genome shotgun (WGS) entry which is preliminary data.</text>
</comment>
<evidence type="ECO:0000256" key="1">
    <source>
        <dbReference type="SAM" id="MobiDB-lite"/>
    </source>
</evidence>
<dbReference type="EMBL" id="JAGFMF010012185">
    <property type="protein sequence ID" value="KAG8506098.1"/>
    <property type="molecule type" value="Genomic_DNA"/>
</dbReference>